<sequence length="198" mass="22307">MKHLFFLTTIILGIGFSISAQAEKMKFTFVNHSNYDVEVATENGHCWSSIKTIPFNLKIFKGHTVGPYSADTDTTLHCSVNESMSYFDFYSAAPVDLSQYHVGYAFHENYSGSFNWNTYDKFKNDGEGTPNHSVIQADFSSQYYKISTWDGYYVVTIILTNHKPSMQAGLPKGAQRKASILSKVLHKPPLGNPIINLR</sequence>
<keyword evidence="1" id="KW-0732">Signal</keyword>
<dbReference type="RefSeq" id="WP_331256115.1">
    <property type="nucleotide sequence ID" value="NZ_CP133270.1"/>
</dbReference>
<gene>
    <name evidence="2" type="ORF">Bealeia1_01546</name>
</gene>
<evidence type="ECO:0000313" key="3">
    <source>
        <dbReference type="Proteomes" id="UP001330434"/>
    </source>
</evidence>
<organism evidence="2 3">
    <name type="scientific">Candidatus Bealeia paramacronuclearis</name>
    <dbReference type="NCBI Taxonomy" id="1921001"/>
    <lineage>
        <taxon>Bacteria</taxon>
        <taxon>Pseudomonadati</taxon>
        <taxon>Pseudomonadota</taxon>
        <taxon>Alphaproteobacteria</taxon>
        <taxon>Holosporales</taxon>
        <taxon>Holosporaceae</taxon>
        <taxon>Candidatus Bealeia</taxon>
    </lineage>
</organism>
<name>A0ABZ2C4H3_9PROT</name>
<proteinExistence type="predicted"/>
<reference evidence="2 3" key="1">
    <citation type="journal article" date="2024" name="Environ. Microbiol.">
        <title>Novel evolutionary insights on the interactions of the Holosporales (Alphaproteobacteria) with eukaryotic hosts from comparative genomics.</title>
        <authorList>
            <person name="Giovannini M."/>
            <person name="Petroni G."/>
            <person name="Castelli M."/>
        </authorList>
    </citation>
    <scope>NUCLEOTIDE SEQUENCE [LARGE SCALE GENOMIC DNA]</scope>
    <source>
        <strain evidence="2 3">US_Bl 15I1</strain>
    </source>
</reference>
<evidence type="ECO:0000256" key="1">
    <source>
        <dbReference type="SAM" id="SignalP"/>
    </source>
</evidence>
<accession>A0ABZ2C4H3</accession>
<evidence type="ECO:0000313" key="2">
    <source>
        <dbReference type="EMBL" id="WVX67347.1"/>
    </source>
</evidence>
<dbReference type="EMBL" id="CP133270">
    <property type="protein sequence ID" value="WVX67347.1"/>
    <property type="molecule type" value="Genomic_DNA"/>
</dbReference>
<feature type="chain" id="PRO_5046331558" evidence="1">
    <location>
        <begin position="23"/>
        <end position="198"/>
    </location>
</feature>
<keyword evidence="3" id="KW-1185">Reference proteome</keyword>
<dbReference type="Proteomes" id="UP001330434">
    <property type="component" value="Chromosome"/>
</dbReference>
<feature type="signal peptide" evidence="1">
    <location>
        <begin position="1"/>
        <end position="22"/>
    </location>
</feature>
<protein>
    <submittedName>
        <fullName evidence="2">Uncharacterized protein</fullName>
    </submittedName>
</protein>